<evidence type="ECO:0000256" key="10">
    <source>
        <dbReference type="ARBA" id="ARBA00022840"/>
    </source>
</evidence>
<dbReference type="CDD" id="cd00130">
    <property type="entry name" value="PAS"/>
    <property type="match status" value="1"/>
</dbReference>
<evidence type="ECO:0000256" key="13">
    <source>
        <dbReference type="ARBA" id="ARBA00023136"/>
    </source>
</evidence>
<sequence length="535" mass="59705">MKKRMMKLQTKIIILITVVVFVSISIVLPFITDSVSKNVEEKLAINIMNTAKIVAKSPIIREALDKKDPDGIIKPYIDALLDSVEQIEFIVVADMEGIRYSHPNPKRIGQKFVGGDQYKVIKNGETYISKATGTLGKSMRAFTPIYDLENKKQIGFVSVGTLIESVEEAKKEAVLHLIFLAYTGILAGIIGAFLLANNIKKTLMGLEPNEIIKLYNEKVGMLDAIHEGIIAIDKDCKITLVNDSALDILQIKDKYKPEEIIGKPVTDIFHTSRLPKVLETGIAEYDKEQRINDTIIVTNRVPIKDNGKIVGAIATFRDKTKITRLAEEVTGVKQIVQALRANTHEFLNKLHVILGLLHLGEIEEAKKYIVNITESQQQIISMIIKKVKDPTIAGLILGKFSRAKELGIKMVVDEATKLDSRHNNISSSALITLIGNILENALEAVSKTNKEEKIVRIRIEEMEDRIEIEIEDTGKGIEEKHLNEIFKRGFTTKSGSEGIGLDLVKRTVEELNGEIHVYSKINIGTTFKVILPKEV</sequence>
<dbReference type="OrthoDB" id="9792686at2"/>
<dbReference type="InterPro" id="IPR005467">
    <property type="entry name" value="His_kinase_dom"/>
</dbReference>
<dbReference type="Pfam" id="PF13426">
    <property type="entry name" value="PAS_9"/>
    <property type="match status" value="1"/>
</dbReference>
<dbReference type="PANTHER" id="PTHR43065:SF10">
    <property type="entry name" value="PEROXIDE STRESS-ACTIVATED HISTIDINE KINASE MAK3"/>
    <property type="match status" value="1"/>
</dbReference>
<dbReference type="AlphaFoldDB" id="A0A1M5UNX3"/>
<keyword evidence="7 14" id="KW-0812">Transmembrane</keyword>
<feature type="transmembrane region" description="Helical" evidence="14">
    <location>
        <begin position="12"/>
        <end position="31"/>
    </location>
</feature>
<dbReference type="EC" id="2.7.13.3" evidence="3"/>
<dbReference type="GO" id="GO:0005886">
    <property type="term" value="C:plasma membrane"/>
    <property type="evidence" value="ECO:0007669"/>
    <property type="project" value="UniProtKB-SubCell"/>
</dbReference>
<dbReference type="SUPFAM" id="SSF55874">
    <property type="entry name" value="ATPase domain of HSP90 chaperone/DNA topoisomerase II/histidine kinase"/>
    <property type="match status" value="1"/>
</dbReference>
<dbReference type="Pfam" id="PF02518">
    <property type="entry name" value="HATPase_c"/>
    <property type="match status" value="1"/>
</dbReference>
<dbReference type="InterPro" id="IPR004358">
    <property type="entry name" value="Sig_transdc_His_kin-like_C"/>
</dbReference>
<dbReference type="InterPro" id="IPR029151">
    <property type="entry name" value="Sensor-like_sf"/>
</dbReference>
<keyword evidence="9 16" id="KW-0418">Kinase</keyword>
<dbReference type="InterPro" id="IPR033463">
    <property type="entry name" value="sCache_3"/>
</dbReference>
<accession>A0A1M5UNX3</accession>
<keyword evidence="11 14" id="KW-1133">Transmembrane helix</keyword>
<evidence type="ECO:0000313" key="17">
    <source>
        <dbReference type="Proteomes" id="UP000183967"/>
    </source>
</evidence>
<dbReference type="InterPro" id="IPR000014">
    <property type="entry name" value="PAS"/>
</dbReference>
<comment type="catalytic activity">
    <reaction evidence="1">
        <text>ATP + protein L-histidine = ADP + protein N-phospho-L-histidine.</text>
        <dbReference type="EC" id="2.7.13.3"/>
    </reaction>
</comment>
<evidence type="ECO:0000256" key="3">
    <source>
        <dbReference type="ARBA" id="ARBA00012438"/>
    </source>
</evidence>
<dbReference type="Pfam" id="PF14689">
    <property type="entry name" value="SPOB_a"/>
    <property type="match status" value="1"/>
</dbReference>
<dbReference type="SMART" id="SM00091">
    <property type="entry name" value="PAS"/>
    <property type="match status" value="1"/>
</dbReference>
<evidence type="ECO:0000256" key="9">
    <source>
        <dbReference type="ARBA" id="ARBA00022777"/>
    </source>
</evidence>
<dbReference type="FunFam" id="3.30.450.20:FF:000018">
    <property type="entry name" value="Sensor histidine kinase DcuS"/>
    <property type="match status" value="1"/>
</dbReference>
<dbReference type="EMBL" id="FQXO01000038">
    <property type="protein sequence ID" value="SHH64548.1"/>
    <property type="molecule type" value="Genomic_DNA"/>
</dbReference>
<evidence type="ECO:0000256" key="1">
    <source>
        <dbReference type="ARBA" id="ARBA00000085"/>
    </source>
</evidence>
<dbReference type="InterPro" id="IPR003594">
    <property type="entry name" value="HATPase_dom"/>
</dbReference>
<dbReference type="RefSeq" id="WP_073196659.1">
    <property type="nucleotide sequence ID" value="NZ_FQXO01000038.1"/>
</dbReference>
<dbReference type="PANTHER" id="PTHR43065">
    <property type="entry name" value="SENSOR HISTIDINE KINASE"/>
    <property type="match status" value="1"/>
</dbReference>
<evidence type="ECO:0000256" key="7">
    <source>
        <dbReference type="ARBA" id="ARBA00022692"/>
    </source>
</evidence>
<dbReference type="PROSITE" id="PS50109">
    <property type="entry name" value="HIS_KIN"/>
    <property type="match status" value="1"/>
</dbReference>
<evidence type="ECO:0000256" key="6">
    <source>
        <dbReference type="ARBA" id="ARBA00022679"/>
    </source>
</evidence>
<reference evidence="17" key="1">
    <citation type="submission" date="2016-11" db="EMBL/GenBank/DDBJ databases">
        <authorList>
            <person name="Varghese N."/>
            <person name="Submissions S."/>
        </authorList>
    </citation>
    <scope>NUCLEOTIDE SEQUENCE [LARGE SCALE GENOMIC DNA]</scope>
    <source>
        <strain evidence="17">DSM 13643</strain>
    </source>
</reference>
<evidence type="ECO:0000313" key="16">
    <source>
        <dbReference type="EMBL" id="SHH64548.1"/>
    </source>
</evidence>
<feature type="domain" description="Histidine kinase" evidence="15">
    <location>
        <begin position="341"/>
        <end position="535"/>
    </location>
</feature>
<protein>
    <recommendedName>
        <fullName evidence="3">histidine kinase</fullName>
        <ecNumber evidence="3">2.7.13.3</ecNumber>
    </recommendedName>
</protein>
<dbReference type="GO" id="GO:0005524">
    <property type="term" value="F:ATP binding"/>
    <property type="evidence" value="ECO:0007669"/>
    <property type="project" value="UniProtKB-KW"/>
</dbReference>
<proteinExistence type="predicted"/>
<evidence type="ECO:0000256" key="5">
    <source>
        <dbReference type="ARBA" id="ARBA00022553"/>
    </source>
</evidence>
<evidence type="ECO:0000256" key="8">
    <source>
        <dbReference type="ARBA" id="ARBA00022741"/>
    </source>
</evidence>
<dbReference type="GO" id="GO:0004673">
    <property type="term" value="F:protein histidine kinase activity"/>
    <property type="evidence" value="ECO:0007669"/>
    <property type="project" value="UniProtKB-EC"/>
</dbReference>
<dbReference type="Pfam" id="PF17203">
    <property type="entry name" value="sCache_3_2"/>
    <property type="match status" value="1"/>
</dbReference>
<dbReference type="InterPro" id="IPR036890">
    <property type="entry name" value="HATPase_C_sf"/>
</dbReference>
<dbReference type="Gene3D" id="1.10.287.130">
    <property type="match status" value="1"/>
</dbReference>
<evidence type="ECO:0000256" key="14">
    <source>
        <dbReference type="SAM" id="Phobius"/>
    </source>
</evidence>
<organism evidence="16 17">
    <name type="scientific">Caloranaerobacter azorensis DSM 13643</name>
    <dbReference type="NCBI Taxonomy" id="1121264"/>
    <lineage>
        <taxon>Bacteria</taxon>
        <taxon>Bacillati</taxon>
        <taxon>Bacillota</taxon>
        <taxon>Tissierellia</taxon>
        <taxon>Tissierellales</taxon>
        <taxon>Thermohalobacteraceae</taxon>
        <taxon>Caloranaerobacter</taxon>
    </lineage>
</organism>
<dbReference type="Proteomes" id="UP000183967">
    <property type="component" value="Unassembled WGS sequence"/>
</dbReference>
<dbReference type="GO" id="GO:0000160">
    <property type="term" value="P:phosphorelay signal transduction system"/>
    <property type="evidence" value="ECO:0007669"/>
    <property type="project" value="UniProtKB-KW"/>
</dbReference>
<evidence type="ECO:0000256" key="2">
    <source>
        <dbReference type="ARBA" id="ARBA00004651"/>
    </source>
</evidence>
<comment type="subcellular location">
    <subcellularLocation>
        <location evidence="2">Cell membrane</location>
        <topology evidence="2">Multi-pass membrane protein</topology>
    </subcellularLocation>
</comment>
<dbReference type="InterPro" id="IPR039506">
    <property type="entry name" value="SPOB_a"/>
</dbReference>
<keyword evidence="8" id="KW-0547">Nucleotide-binding</keyword>
<dbReference type="PRINTS" id="PR00344">
    <property type="entry name" value="BCTRLSENSOR"/>
</dbReference>
<keyword evidence="12" id="KW-0902">Two-component regulatory system</keyword>
<feature type="transmembrane region" description="Helical" evidence="14">
    <location>
        <begin position="173"/>
        <end position="196"/>
    </location>
</feature>
<dbReference type="InterPro" id="IPR035965">
    <property type="entry name" value="PAS-like_dom_sf"/>
</dbReference>
<gene>
    <name evidence="16" type="ORF">SAMN02745135_01507</name>
</gene>
<dbReference type="NCBIfam" id="NF008298">
    <property type="entry name" value="PRK11086.1"/>
    <property type="match status" value="1"/>
</dbReference>
<keyword evidence="5" id="KW-0597">Phosphoprotein</keyword>
<dbReference type="Gene3D" id="3.30.565.10">
    <property type="entry name" value="Histidine kinase-like ATPase, C-terminal domain"/>
    <property type="match status" value="1"/>
</dbReference>
<evidence type="ECO:0000256" key="11">
    <source>
        <dbReference type="ARBA" id="ARBA00022989"/>
    </source>
</evidence>
<evidence type="ECO:0000256" key="12">
    <source>
        <dbReference type="ARBA" id="ARBA00023012"/>
    </source>
</evidence>
<evidence type="ECO:0000259" key="15">
    <source>
        <dbReference type="PROSITE" id="PS50109"/>
    </source>
</evidence>
<evidence type="ECO:0000256" key="4">
    <source>
        <dbReference type="ARBA" id="ARBA00022475"/>
    </source>
</evidence>
<keyword evidence="13 14" id="KW-0472">Membrane</keyword>
<name>A0A1M5UNX3_9FIRM</name>
<keyword evidence="10" id="KW-0067">ATP-binding</keyword>
<keyword evidence="6" id="KW-0808">Transferase</keyword>
<dbReference type="SMART" id="SM00387">
    <property type="entry name" value="HATPase_c"/>
    <property type="match status" value="1"/>
</dbReference>
<dbReference type="SUPFAM" id="SSF103190">
    <property type="entry name" value="Sensory domain-like"/>
    <property type="match status" value="1"/>
</dbReference>
<keyword evidence="17" id="KW-1185">Reference proteome</keyword>
<dbReference type="Gene3D" id="3.30.450.20">
    <property type="entry name" value="PAS domain"/>
    <property type="match status" value="2"/>
</dbReference>
<dbReference type="SUPFAM" id="SSF55785">
    <property type="entry name" value="PYP-like sensor domain (PAS domain)"/>
    <property type="match status" value="1"/>
</dbReference>
<keyword evidence="4" id="KW-1003">Cell membrane</keyword>